<dbReference type="AlphaFoldDB" id="A0A1Q6A5B3"/>
<dbReference type="InterPro" id="IPR029058">
    <property type="entry name" value="AB_hydrolase_fold"/>
</dbReference>
<feature type="domain" description="Serine aminopeptidase S33" evidence="1">
    <location>
        <begin position="32"/>
        <end position="163"/>
    </location>
</feature>
<dbReference type="OrthoDB" id="9773293at2"/>
<evidence type="ECO:0000313" key="3">
    <source>
        <dbReference type="Proteomes" id="UP000186720"/>
    </source>
</evidence>
<dbReference type="Gene3D" id="3.40.50.1820">
    <property type="entry name" value="alpha/beta hydrolase"/>
    <property type="match status" value="1"/>
</dbReference>
<reference evidence="2 3" key="1">
    <citation type="submission" date="2016-11" db="EMBL/GenBank/DDBJ databases">
        <title>Whole Genome Sequencing of Mucilaginibacter polytrichastri RG4-7(T) isolated from the moss sample.</title>
        <authorList>
            <person name="Li Y."/>
        </authorList>
    </citation>
    <scope>NUCLEOTIDE SEQUENCE [LARGE SCALE GENOMIC DNA]</scope>
    <source>
        <strain evidence="2 3">RG4-7</strain>
    </source>
</reference>
<dbReference type="InterPro" id="IPR022742">
    <property type="entry name" value="Hydrolase_4"/>
</dbReference>
<dbReference type="SUPFAM" id="SSF53474">
    <property type="entry name" value="alpha/beta-Hydrolases"/>
    <property type="match status" value="1"/>
</dbReference>
<dbReference type="Proteomes" id="UP000186720">
    <property type="component" value="Unassembled WGS sequence"/>
</dbReference>
<dbReference type="STRING" id="1302689.RG47T_4669"/>
<comment type="caution">
    <text evidence="2">The sequence shown here is derived from an EMBL/GenBank/DDBJ whole genome shotgun (WGS) entry which is preliminary data.</text>
</comment>
<dbReference type="PANTHER" id="PTHR43798:SF33">
    <property type="entry name" value="HYDROLASE, PUTATIVE (AFU_ORTHOLOGUE AFUA_2G14860)-RELATED"/>
    <property type="match status" value="1"/>
</dbReference>
<protein>
    <recommendedName>
        <fullName evidence="1">Serine aminopeptidase S33 domain-containing protein</fullName>
    </recommendedName>
</protein>
<dbReference type="PANTHER" id="PTHR43798">
    <property type="entry name" value="MONOACYLGLYCEROL LIPASE"/>
    <property type="match status" value="1"/>
</dbReference>
<dbReference type="Pfam" id="PF12146">
    <property type="entry name" value="Hydrolase_4"/>
    <property type="match status" value="1"/>
</dbReference>
<accession>A0A1Q6A5B3</accession>
<dbReference type="EMBL" id="MPPL01000001">
    <property type="protein sequence ID" value="OKS89187.1"/>
    <property type="molecule type" value="Genomic_DNA"/>
</dbReference>
<dbReference type="InterPro" id="IPR050266">
    <property type="entry name" value="AB_hydrolase_sf"/>
</dbReference>
<dbReference type="PIRSF" id="PIRSF037442">
    <property type="entry name" value="UCP037442_abhydr"/>
    <property type="match status" value="1"/>
</dbReference>
<evidence type="ECO:0000259" key="1">
    <source>
        <dbReference type="Pfam" id="PF12146"/>
    </source>
</evidence>
<dbReference type="RefSeq" id="WP_074492011.1">
    <property type="nucleotide sequence ID" value="NZ_FPAM01000007.1"/>
</dbReference>
<proteinExistence type="predicted"/>
<sequence>MALTVLVKQIAIAAYKTTELRYIEAKNAVPNAILILPALGVPASYYDRLLKSLAKNNRHCAVIDLQGQGNSSVAAGKDVNYGYYDLLTEDIPAALTAVTALFNSPIDILGHSLGGQLACLYSCLKDERLTGLILCATGSVYYRAWPGMQKLKVLASTQFARVYARIAGYFPGAKFGFGGNTFQRLINDWGRQALTGKYRITGSPINWEQELRKVKLPVLAIHLDFDFLAPPGAVLHLCNKLTMANKTIYCIANSGLTHFSWVRQPAILIEKIEHWYLQR</sequence>
<dbReference type="GO" id="GO:0016020">
    <property type="term" value="C:membrane"/>
    <property type="evidence" value="ECO:0007669"/>
    <property type="project" value="TreeGrafter"/>
</dbReference>
<name>A0A1Q6A5B3_9SPHI</name>
<evidence type="ECO:0000313" key="2">
    <source>
        <dbReference type="EMBL" id="OKS89187.1"/>
    </source>
</evidence>
<gene>
    <name evidence="2" type="ORF">RG47T_4669</name>
</gene>
<dbReference type="InterPro" id="IPR017208">
    <property type="entry name" value="UCP037442_abhydr"/>
</dbReference>
<organism evidence="2 3">
    <name type="scientific">Mucilaginibacter polytrichastri</name>
    <dbReference type="NCBI Taxonomy" id="1302689"/>
    <lineage>
        <taxon>Bacteria</taxon>
        <taxon>Pseudomonadati</taxon>
        <taxon>Bacteroidota</taxon>
        <taxon>Sphingobacteriia</taxon>
        <taxon>Sphingobacteriales</taxon>
        <taxon>Sphingobacteriaceae</taxon>
        <taxon>Mucilaginibacter</taxon>
    </lineage>
</organism>
<keyword evidence="3" id="KW-1185">Reference proteome</keyword>